<feature type="region of interest" description="Disordered" evidence="1">
    <location>
        <begin position="125"/>
        <end position="145"/>
    </location>
</feature>
<evidence type="ECO:0000256" key="1">
    <source>
        <dbReference type="SAM" id="MobiDB-lite"/>
    </source>
</evidence>
<protein>
    <submittedName>
        <fullName evidence="2">Uncharacterized protein</fullName>
    </submittedName>
</protein>
<sequence length="335" mass="36321">MDVDYDGFLSERECTPSRATSPAPPSGAAASGSASGSTTTTTSQLQSQSQSHWQSQTPTSSSGPGPSSTTALASGASHQRRFLDDRDPWSKDVEVHLAGLTLDRTGFFSFLFLVLAASRHLTSHSHQHQPSAATLTQPQPKSPRTTLLSVKRRPTPYMPFSTHRGEAPFIMEPTARGFRQVKLSAMQQPRFASPVARTTYVPSPSPNIHSFSIYEHYPFTHPKLGNLALDCLLSGCDCRAFVNLYDVGSLDNNSQLAAKIVDLVNFYNKVFMQIPSIVSTFASIITEFLSREPQAASQHVAAVTDFVKSIEGLLASVQSIPSTIAGIIKDCDQDM</sequence>
<keyword evidence="3" id="KW-1185">Reference proteome</keyword>
<evidence type="ECO:0000313" key="2">
    <source>
        <dbReference type="EMBL" id="TDL15703.1"/>
    </source>
</evidence>
<feature type="compositionally biased region" description="Polar residues" evidence="1">
    <location>
        <begin position="128"/>
        <end position="145"/>
    </location>
</feature>
<feature type="region of interest" description="Disordered" evidence="1">
    <location>
        <begin position="1"/>
        <end position="83"/>
    </location>
</feature>
<name>A0A4Y7PJQ9_9AGAM</name>
<dbReference type="AlphaFoldDB" id="A0A4Y7PJQ9"/>
<dbReference type="VEuPathDB" id="FungiDB:BD410DRAFT_844985"/>
<reference evidence="2 3" key="1">
    <citation type="submission" date="2018-06" db="EMBL/GenBank/DDBJ databases">
        <title>A transcriptomic atlas of mushroom development highlights an independent origin of complex multicellularity.</title>
        <authorList>
            <consortium name="DOE Joint Genome Institute"/>
            <person name="Krizsan K."/>
            <person name="Almasi E."/>
            <person name="Merenyi Z."/>
            <person name="Sahu N."/>
            <person name="Viragh M."/>
            <person name="Koszo T."/>
            <person name="Mondo S."/>
            <person name="Kiss B."/>
            <person name="Balint B."/>
            <person name="Kues U."/>
            <person name="Barry K."/>
            <person name="Hegedus J.C."/>
            <person name="Henrissat B."/>
            <person name="Johnson J."/>
            <person name="Lipzen A."/>
            <person name="Ohm R."/>
            <person name="Nagy I."/>
            <person name="Pangilinan J."/>
            <person name="Yan J."/>
            <person name="Xiong Y."/>
            <person name="Grigoriev I.V."/>
            <person name="Hibbett D.S."/>
            <person name="Nagy L.G."/>
        </authorList>
    </citation>
    <scope>NUCLEOTIDE SEQUENCE [LARGE SCALE GENOMIC DNA]</scope>
    <source>
        <strain evidence="2 3">SZMC22713</strain>
    </source>
</reference>
<gene>
    <name evidence="2" type="ORF">BD410DRAFT_844985</name>
</gene>
<accession>A0A4Y7PJQ9</accession>
<evidence type="ECO:0000313" key="3">
    <source>
        <dbReference type="Proteomes" id="UP000294933"/>
    </source>
</evidence>
<feature type="compositionally biased region" description="Low complexity" evidence="1">
    <location>
        <begin position="16"/>
        <end position="70"/>
    </location>
</feature>
<dbReference type="EMBL" id="ML170265">
    <property type="protein sequence ID" value="TDL15703.1"/>
    <property type="molecule type" value="Genomic_DNA"/>
</dbReference>
<proteinExistence type="predicted"/>
<organism evidence="2 3">
    <name type="scientific">Rickenella mellea</name>
    <dbReference type="NCBI Taxonomy" id="50990"/>
    <lineage>
        <taxon>Eukaryota</taxon>
        <taxon>Fungi</taxon>
        <taxon>Dikarya</taxon>
        <taxon>Basidiomycota</taxon>
        <taxon>Agaricomycotina</taxon>
        <taxon>Agaricomycetes</taxon>
        <taxon>Hymenochaetales</taxon>
        <taxon>Rickenellaceae</taxon>
        <taxon>Rickenella</taxon>
    </lineage>
</organism>
<dbReference type="Proteomes" id="UP000294933">
    <property type="component" value="Unassembled WGS sequence"/>
</dbReference>